<comment type="caution">
    <text evidence="4">The sequence shown here is derived from an EMBL/GenBank/DDBJ whole genome shotgun (WGS) entry which is preliminary data.</text>
</comment>
<evidence type="ECO:0000313" key="5">
    <source>
        <dbReference type="Proteomes" id="UP000534783"/>
    </source>
</evidence>
<dbReference type="InterPro" id="IPR011765">
    <property type="entry name" value="Pept_M16_N"/>
</dbReference>
<dbReference type="AlphaFoldDB" id="A0A7X6IAZ7"/>
<reference evidence="4 5" key="1">
    <citation type="journal article" date="2020" name="Nature">
        <title>Bacterial chemolithoautotrophy via manganese oxidation.</title>
        <authorList>
            <person name="Yu H."/>
            <person name="Leadbetter J.R."/>
        </authorList>
    </citation>
    <scope>NUCLEOTIDE SEQUENCE [LARGE SCALE GENOMIC DNA]</scope>
    <source>
        <strain evidence="4 5">Mn-1</strain>
    </source>
</reference>
<evidence type="ECO:0000313" key="4">
    <source>
        <dbReference type="EMBL" id="NKE70884.1"/>
    </source>
</evidence>
<dbReference type="InterPro" id="IPR050361">
    <property type="entry name" value="MPP/UQCRC_Complex"/>
</dbReference>
<dbReference type="RefSeq" id="WP_168059115.1">
    <property type="nucleotide sequence ID" value="NZ_VTOW01000001.1"/>
</dbReference>
<dbReference type="SUPFAM" id="SSF63411">
    <property type="entry name" value="LuxS/MPP-like metallohydrolase"/>
    <property type="match status" value="2"/>
</dbReference>
<feature type="domain" description="Peptidase M16 C-terminal" evidence="3">
    <location>
        <begin position="204"/>
        <end position="380"/>
    </location>
</feature>
<evidence type="ECO:0000256" key="1">
    <source>
        <dbReference type="SAM" id="MobiDB-lite"/>
    </source>
</evidence>
<protein>
    <submittedName>
        <fullName evidence="4">Insulinase family protein</fullName>
    </submittedName>
</protein>
<feature type="region of interest" description="Disordered" evidence="1">
    <location>
        <begin position="451"/>
        <end position="496"/>
    </location>
</feature>
<dbReference type="GO" id="GO:0046872">
    <property type="term" value="F:metal ion binding"/>
    <property type="evidence" value="ECO:0007669"/>
    <property type="project" value="InterPro"/>
</dbReference>
<feature type="domain" description="Peptidase M16 N-terminal" evidence="2">
    <location>
        <begin position="57"/>
        <end position="196"/>
    </location>
</feature>
<dbReference type="InterPro" id="IPR007863">
    <property type="entry name" value="Peptidase_M16_C"/>
</dbReference>
<gene>
    <name evidence="4" type="ORF">MNODULE_09050</name>
</gene>
<accession>A0A7X6IAZ7</accession>
<proteinExistence type="predicted"/>
<dbReference type="Gene3D" id="3.30.830.10">
    <property type="entry name" value="Metalloenzyme, LuxS/M16 peptidase-like"/>
    <property type="match status" value="2"/>
</dbReference>
<dbReference type="PANTHER" id="PTHR11851">
    <property type="entry name" value="METALLOPROTEASE"/>
    <property type="match status" value="1"/>
</dbReference>
<dbReference type="Proteomes" id="UP000534783">
    <property type="component" value="Unassembled WGS sequence"/>
</dbReference>
<dbReference type="EMBL" id="VTOW01000001">
    <property type="protein sequence ID" value="NKE70884.1"/>
    <property type="molecule type" value="Genomic_DNA"/>
</dbReference>
<keyword evidence="5" id="KW-1185">Reference proteome</keyword>
<organism evidence="4 5">
    <name type="scientific">Candidatus Manganitrophus noduliformans</name>
    <dbReference type="NCBI Taxonomy" id="2606439"/>
    <lineage>
        <taxon>Bacteria</taxon>
        <taxon>Pseudomonadati</taxon>
        <taxon>Nitrospirota</taxon>
        <taxon>Nitrospiria</taxon>
        <taxon>Candidatus Troglogloeales</taxon>
        <taxon>Candidatus Manganitrophaceae</taxon>
        <taxon>Candidatus Manganitrophus</taxon>
    </lineage>
</organism>
<evidence type="ECO:0000259" key="2">
    <source>
        <dbReference type="Pfam" id="PF00675"/>
    </source>
</evidence>
<dbReference type="Pfam" id="PF00675">
    <property type="entry name" value="Peptidase_M16"/>
    <property type="match status" value="1"/>
</dbReference>
<name>A0A7X6IAZ7_9BACT</name>
<dbReference type="PANTHER" id="PTHR11851:SF224">
    <property type="entry name" value="PROCESSING PROTEASE"/>
    <property type="match status" value="1"/>
</dbReference>
<sequence>MSYSRQPVLFPRPLFLPILVLLFVSIFMPAVPTSAAEIKPKRVVMENGITLLILERSSLPIVSVEALIRAGSLYDPNDKAGLANLTASLLDEGTKKRSATQIADAVDFIGANLAAGASEDYMTASLRVIKKEVETGFDLLSDILINPAFDPKEVERVRKNILGSILSEKDQPQAIADRAFRSIIFGEHPYQHPVIGREETIPGITRDDIASFHQTYYAPNNLILSIVGDVTEREAVALAKKYFGKWERKQILFPRIGPPAPFQTRKMELIDKELTQASVVLGHVGIERGNPDYYAVTVMNYILGGGGFSSRMMTDIRDNKGLVYSIYSLFDANRFPGEFAVSLQTKSKSANEAIEGVLEEIQRIRSAPVTETELAEAKAYLVGSFPLRMETTARLASLLSAIEYYQLGLDYFEKYPSYINKVTDKDVLRVAKRYLDPEHYALVVVAKQSEANVKEPPAPPPAESGAMRNAPEPEGGIRTSDPPMINLPAQKEGAGR</sequence>
<dbReference type="Pfam" id="PF05193">
    <property type="entry name" value="Peptidase_M16_C"/>
    <property type="match status" value="1"/>
</dbReference>
<dbReference type="InterPro" id="IPR011249">
    <property type="entry name" value="Metalloenz_LuxS/M16"/>
</dbReference>
<evidence type="ECO:0000259" key="3">
    <source>
        <dbReference type="Pfam" id="PF05193"/>
    </source>
</evidence>